<feature type="domain" description="Antitoxin Xre/MbcA/ParS-like toxin-binding" evidence="1">
    <location>
        <begin position="102"/>
        <end position="149"/>
    </location>
</feature>
<gene>
    <name evidence="2" type="ORF">H8R27_02490</name>
</gene>
<dbReference type="InterPro" id="IPR024467">
    <property type="entry name" value="Xre/MbcA/ParS-like_toxin-bd"/>
</dbReference>
<evidence type="ECO:0000259" key="1">
    <source>
        <dbReference type="Pfam" id="PF09722"/>
    </source>
</evidence>
<organism evidence="2 3">
    <name type="scientific">Flavobacterium bernardetii</name>
    <dbReference type="NCBI Taxonomy" id="2813823"/>
    <lineage>
        <taxon>Bacteria</taxon>
        <taxon>Pseudomonadati</taxon>
        <taxon>Bacteroidota</taxon>
        <taxon>Flavobacteriia</taxon>
        <taxon>Flavobacteriales</taxon>
        <taxon>Flavobacteriaceae</taxon>
        <taxon>Flavobacterium</taxon>
    </lineage>
</organism>
<evidence type="ECO:0000313" key="3">
    <source>
        <dbReference type="Proteomes" id="UP000605990"/>
    </source>
</evidence>
<dbReference type="EMBL" id="JACRUN010000001">
    <property type="protein sequence ID" value="MBC5833746.1"/>
    <property type="molecule type" value="Genomic_DNA"/>
</dbReference>
<reference evidence="2 3" key="1">
    <citation type="submission" date="2020-08" db="EMBL/GenBank/DDBJ databases">
        <title>Description of novel Flavobacterium F-408 isolate.</title>
        <authorList>
            <person name="Saticioglu I.B."/>
            <person name="Duman M."/>
            <person name="Altun S."/>
        </authorList>
    </citation>
    <scope>NUCLEOTIDE SEQUENCE [LARGE SCALE GENOMIC DNA]</scope>
    <source>
        <strain evidence="2 3">F-408</strain>
    </source>
</reference>
<name>A0ABR7IVE7_9FLAO</name>
<keyword evidence="3" id="KW-1185">Reference proteome</keyword>
<accession>A0ABR7IVE7</accession>
<comment type="caution">
    <text evidence="2">The sequence shown here is derived from an EMBL/GenBank/DDBJ whole genome shotgun (WGS) entry which is preliminary data.</text>
</comment>
<sequence length="152" mass="17328">MKKDKNYIVQEDTLNMASEPMAIYLPSSFIKNNVLDNIAQNSKELFTKVIAITGLTIKILSENIFEITPKTFIKYKNNETKIPSRIAELAIELSTLYELGNVVFGNSTVFNQWLDKENPFFNNNKPAQFLNTSTGIHLIYEELKRIEFGATA</sequence>
<evidence type="ECO:0000313" key="2">
    <source>
        <dbReference type="EMBL" id="MBC5833746.1"/>
    </source>
</evidence>
<proteinExistence type="predicted"/>
<protein>
    <submittedName>
        <fullName evidence="2">DUF2384 domain-containing protein</fullName>
    </submittedName>
</protein>
<dbReference type="RefSeq" id="WP_166124981.1">
    <property type="nucleotide sequence ID" value="NZ_JAANOQ010000001.1"/>
</dbReference>
<dbReference type="Proteomes" id="UP000605990">
    <property type="component" value="Unassembled WGS sequence"/>
</dbReference>
<dbReference type="Pfam" id="PF09722">
    <property type="entry name" value="Xre_MbcA_ParS_C"/>
    <property type="match status" value="1"/>
</dbReference>